<sequence>MAIKARRGEELDQIDRRILSALNEDGRLTINALAEKVGLSPSPCWTRVKRLEESGAIEKYVAVLNHRALGLDNVVFIEITLDKHDDKLLDRFGEALARIPEVVEAHLVTGDYDYLVKAVVSGTEHYERFLREKIYRLPGMRQSRTTFGLRALKRAISVDPLQIAPV</sequence>
<dbReference type="GO" id="GO:0006355">
    <property type="term" value="P:regulation of DNA-templated transcription"/>
    <property type="evidence" value="ECO:0007669"/>
    <property type="project" value="UniProtKB-ARBA"/>
</dbReference>
<accession>A0A1H7NLQ6</accession>
<dbReference type="InterPro" id="IPR019885">
    <property type="entry name" value="Tscrpt_reg_HTH_AsnC-type_CS"/>
</dbReference>
<dbReference type="CDD" id="cd00090">
    <property type="entry name" value="HTH_ARSR"/>
    <property type="match status" value="1"/>
</dbReference>
<dbReference type="InterPro" id="IPR000485">
    <property type="entry name" value="AsnC-type_HTH_dom"/>
</dbReference>
<dbReference type="InterPro" id="IPR036390">
    <property type="entry name" value="WH_DNA-bd_sf"/>
</dbReference>
<dbReference type="Pfam" id="PF13412">
    <property type="entry name" value="HTH_24"/>
    <property type="match status" value="1"/>
</dbReference>
<dbReference type="PRINTS" id="PR00033">
    <property type="entry name" value="HTHASNC"/>
</dbReference>
<dbReference type="SUPFAM" id="SSF54909">
    <property type="entry name" value="Dimeric alpha+beta barrel"/>
    <property type="match status" value="1"/>
</dbReference>
<dbReference type="EMBL" id="FOAN01000003">
    <property type="protein sequence ID" value="SEL24334.1"/>
    <property type="molecule type" value="Genomic_DNA"/>
</dbReference>
<dbReference type="Proteomes" id="UP000199664">
    <property type="component" value="Unassembled WGS sequence"/>
</dbReference>
<dbReference type="RefSeq" id="WP_091833046.1">
    <property type="nucleotide sequence ID" value="NZ_FOAN01000003.1"/>
</dbReference>
<feature type="domain" description="HTH asnC-type" evidence="4">
    <location>
        <begin position="11"/>
        <end position="72"/>
    </location>
</feature>
<dbReference type="Pfam" id="PF01037">
    <property type="entry name" value="AsnC_trans_reg"/>
    <property type="match status" value="1"/>
</dbReference>
<dbReference type="Gene3D" id="1.10.10.10">
    <property type="entry name" value="Winged helix-like DNA-binding domain superfamily/Winged helix DNA-binding domain"/>
    <property type="match status" value="1"/>
</dbReference>
<evidence type="ECO:0000313" key="5">
    <source>
        <dbReference type="EMBL" id="SEL24334.1"/>
    </source>
</evidence>
<dbReference type="GO" id="GO:0005829">
    <property type="term" value="C:cytosol"/>
    <property type="evidence" value="ECO:0007669"/>
    <property type="project" value="TreeGrafter"/>
</dbReference>
<proteinExistence type="predicted"/>
<evidence type="ECO:0000256" key="3">
    <source>
        <dbReference type="ARBA" id="ARBA00023163"/>
    </source>
</evidence>
<gene>
    <name evidence="5" type="ORF">SAMN04515666_103194</name>
</gene>
<dbReference type="AlphaFoldDB" id="A0A1H7NLQ6"/>
<protein>
    <submittedName>
        <fullName evidence="5">Transcriptional regulator, AsnC family</fullName>
    </submittedName>
</protein>
<dbReference type="InterPro" id="IPR036388">
    <property type="entry name" value="WH-like_DNA-bd_sf"/>
</dbReference>
<dbReference type="GO" id="GO:0043200">
    <property type="term" value="P:response to amino acid"/>
    <property type="evidence" value="ECO:0007669"/>
    <property type="project" value="TreeGrafter"/>
</dbReference>
<dbReference type="InterPro" id="IPR011008">
    <property type="entry name" value="Dimeric_a/b-barrel"/>
</dbReference>
<keyword evidence="6" id="KW-1185">Reference proteome</keyword>
<dbReference type="PANTHER" id="PTHR30154:SF34">
    <property type="entry name" value="TRANSCRIPTIONAL REGULATOR AZLB"/>
    <property type="match status" value="1"/>
</dbReference>
<evidence type="ECO:0000256" key="1">
    <source>
        <dbReference type="ARBA" id="ARBA00023015"/>
    </source>
</evidence>
<dbReference type="InterPro" id="IPR011991">
    <property type="entry name" value="ArsR-like_HTH"/>
</dbReference>
<dbReference type="OrthoDB" id="8085200at2"/>
<keyword evidence="1" id="KW-0805">Transcription regulation</keyword>
<dbReference type="InterPro" id="IPR019888">
    <property type="entry name" value="Tscrpt_reg_AsnC-like"/>
</dbReference>
<dbReference type="STRING" id="1036779.SAMN04515666_103194"/>
<evidence type="ECO:0000256" key="2">
    <source>
        <dbReference type="ARBA" id="ARBA00023125"/>
    </source>
</evidence>
<dbReference type="PROSITE" id="PS00519">
    <property type="entry name" value="HTH_ASNC_1"/>
    <property type="match status" value="1"/>
</dbReference>
<keyword evidence="3" id="KW-0804">Transcription</keyword>
<dbReference type="PANTHER" id="PTHR30154">
    <property type="entry name" value="LEUCINE-RESPONSIVE REGULATORY PROTEIN"/>
    <property type="match status" value="1"/>
</dbReference>
<name>A0A1H7NLQ6_9HYPH</name>
<dbReference type="Gene3D" id="3.30.70.920">
    <property type="match status" value="1"/>
</dbReference>
<dbReference type="GO" id="GO:0043565">
    <property type="term" value="F:sequence-specific DNA binding"/>
    <property type="evidence" value="ECO:0007669"/>
    <property type="project" value="InterPro"/>
</dbReference>
<dbReference type="PROSITE" id="PS50956">
    <property type="entry name" value="HTH_ASNC_2"/>
    <property type="match status" value="1"/>
</dbReference>
<dbReference type="SMART" id="SM00344">
    <property type="entry name" value="HTH_ASNC"/>
    <property type="match status" value="1"/>
</dbReference>
<organism evidence="5 6">
    <name type="scientific">Bosea lupini</name>
    <dbReference type="NCBI Taxonomy" id="1036779"/>
    <lineage>
        <taxon>Bacteria</taxon>
        <taxon>Pseudomonadati</taxon>
        <taxon>Pseudomonadota</taxon>
        <taxon>Alphaproteobacteria</taxon>
        <taxon>Hyphomicrobiales</taxon>
        <taxon>Boseaceae</taxon>
        <taxon>Bosea</taxon>
    </lineage>
</organism>
<keyword evidence="2" id="KW-0238">DNA-binding</keyword>
<dbReference type="SUPFAM" id="SSF46785">
    <property type="entry name" value="Winged helix' DNA-binding domain"/>
    <property type="match status" value="1"/>
</dbReference>
<dbReference type="InterPro" id="IPR019887">
    <property type="entry name" value="Tscrpt_reg_AsnC/Lrp_C"/>
</dbReference>
<reference evidence="6" key="1">
    <citation type="submission" date="2016-10" db="EMBL/GenBank/DDBJ databases">
        <authorList>
            <person name="Varghese N."/>
            <person name="Submissions S."/>
        </authorList>
    </citation>
    <scope>NUCLEOTIDE SEQUENCE [LARGE SCALE GENOMIC DNA]</scope>
    <source>
        <strain evidence="6">LMG 26383,CCUG 61248,R- 45681</strain>
    </source>
</reference>
<evidence type="ECO:0000259" key="4">
    <source>
        <dbReference type="PROSITE" id="PS50956"/>
    </source>
</evidence>
<evidence type="ECO:0000313" key="6">
    <source>
        <dbReference type="Proteomes" id="UP000199664"/>
    </source>
</evidence>